<reference evidence="1 2" key="1">
    <citation type="journal article" date="2019" name="Sci. Rep.">
        <title>Orb-weaving spider Araneus ventricosus genome elucidates the spidroin gene catalogue.</title>
        <authorList>
            <person name="Kono N."/>
            <person name="Nakamura H."/>
            <person name="Ohtoshi R."/>
            <person name="Moran D.A.P."/>
            <person name="Shinohara A."/>
            <person name="Yoshida Y."/>
            <person name="Fujiwara M."/>
            <person name="Mori M."/>
            <person name="Tomita M."/>
            <person name="Arakawa K."/>
        </authorList>
    </citation>
    <scope>NUCLEOTIDE SEQUENCE [LARGE SCALE GENOMIC DNA]</scope>
</reference>
<proteinExistence type="predicted"/>
<dbReference type="EMBL" id="BGPR01159056">
    <property type="protein sequence ID" value="GBL88734.1"/>
    <property type="molecule type" value="Genomic_DNA"/>
</dbReference>
<name>A0A4Y2BC93_ARAVE</name>
<comment type="caution">
    <text evidence="1">The sequence shown here is derived from an EMBL/GenBank/DDBJ whole genome shotgun (WGS) entry which is preliminary data.</text>
</comment>
<keyword evidence="2" id="KW-1185">Reference proteome</keyword>
<dbReference type="Proteomes" id="UP000499080">
    <property type="component" value="Unassembled WGS sequence"/>
</dbReference>
<evidence type="ECO:0000313" key="1">
    <source>
        <dbReference type="EMBL" id="GBL88734.1"/>
    </source>
</evidence>
<evidence type="ECO:0000313" key="2">
    <source>
        <dbReference type="Proteomes" id="UP000499080"/>
    </source>
</evidence>
<gene>
    <name evidence="1" type="ORF">AVEN_39999_1</name>
</gene>
<protein>
    <submittedName>
        <fullName evidence="1">Uncharacterized protein</fullName>
    </submittedName>
</protein>
<sequence>MFQLLGSNIFPTIFFENILTMGSMFLRRRPLPAGRCIHPREGRALASALVGIQSTEGGNSDLADVTVEPRGLALHRILHSNSFFTSGDAGFSTV</sequence>
<organism evidence="1 2">
    <name type="scientific">Araneus ventricosus</name>
    <name type="common">Orbweaver spider</name>
    <name type="synonym">Epeira ventricosa</name>
    <dbReference type="NCBI Taxonomy" id="182803"/>
    <lineage>
        <taxon>Eukaryota</taxon>
        <taxon>Metazoa</taxon>
        <taxon>Ecdysozoa</taxon>
        <taxon>Arthropoda</taxon>
        <taxon>Chelicerata</taxon>
        <taxon>Arachnida</taxon>
        <taxon>Araneae</taxon>
        <taxon>Araneomorphae</taxon>
        <taxon>Entelegynae</taxon>
        <taxon>Araneoidea</taxon>
        <taxon>Araneidae</taxon>
        <taxon>Araneus</taxon>
    </lineage>
</organism>
<accession>A0A4Y2BC93</accession>
<dbReference type="AlphaFoldDB" id="A0A4Y2BC93"/>